<proteinExistence type="predicted"/>
<feature type="transmembrane region" description="Helical" evidence="7">
    <location>
        <begin position="205"/>
        <end position="232"/>
    </location>
</feature>
<dbReference type="KEGG" id="hro:HELRODRAFT_174575"/>
<organism evidence="10 11">
    <name type="scientific">Helobdella robusta</name>
    <name type="common">Californian leech</name>
    <dbReference type="NCBI Taxonomy" id="6412"/>
    <lineage>
        <taxon>Eukaryota</taxon>
        <taxon>Metazoa</taxon>
        <taxon>Spiralia</taxon>
        <taxon>Lophotrochozoa</taxon>
        <taxon>Annelida</taxon>
        <taxon>Clitellata</taxon>
        <taxon>Hirudinea</taxon>
        <taxon>Rhynchobdellida</taxon>
        <taxon>Glossiphoniidae</taxon>
        <taxon>Helobdella</taxon>
    </lineage>
</organism>
<dbReference type="EMBL" id="AMQM01004964">
    <property type="status" value="NOT_ANNOTATED_CDS"/>
    <property type="molecule type" value="Genomic_DNA"/>
</dbReference>
<dbReference type="GO" id="GO:0022857">
    <property type="term" value="F:transmembrane transporter activity"/>
    <property type="evidence" value="ECO:0000318"/>
    <property type="project" value="GO_Central"/>
</dbReference>
<dbReference type="eggNOG" id="KOG1281">
    <property type="taxonomic scope" value="Eukaryota"/>
</dbReference>
<dbReference type="InParanoid" id="T1F896"/>
<accession>T1F896</accession>
<feature type="transmembrane region" description="Helical" evidence="7">
    <location>
        <begin position="105"/>
        <end position="124"/>
    </location>
</feature>
<evidence type="ECO:0000313" key="9">
    <source>
        <dbReference type="EMBL" id="ESO01617.1"/>
    </source>
</evidence>
<sequence>MSQREAESISGTSVVIDDDDDDLDAPLLSLSKCLLCGAAYSANVGGVASLIGTSPNLILKAQVAEHAEKSVSTLFIILIFLWISREPGFVNGWGIFFKPKYISDTQASLLIAFLLFIFPSRSFCERYKKNKGRQHDAAAIAATAAAAVATDDTFVTKMPWDILFLLGGGFALAKSIRVIMIMMMDSKLDEAIASSFTHLKSLPPFFMVMVLCLATCLTTEIASNVATATIYIPIVAKLCANTKYVKTFPYQKPCANFFIIIGLSVSKPVSNSSNNNNNYNNNSYNNNNYNNNYNKYSNSSNNNNYYYYNYNNNHSNNHSNNHNNNHNNNYNNNHNNINNNYYNNYNNHNNNYSNNNYGNNNHYNINNQDTSGRKTTRMFSSPKHTPSNLPLSSHGLPEWKEIADSGILPNRTAGQIKDKWRIMAGMRRHYNIAEEDLARSLNDLRHQHGL</sequence>
<dbReference type="RefSeq" id="XP_009020271.1">
    <property type="nucleotide sequence ID" value="XM_009022023.1"/>
</dbReference>
<feature type="transmembrane region" description="Helical" evidence="7">
    <location>
        <begin position="162"/>
        <end position="184"/>
    </location>
</feature>
<evidence type="ECO:0000256" key="3">
    <source>
        <dbReference type="ARBA" id="ARBA00022692"/>
    </source>
</evidence>
<dbReference type="EnsemblMetazoa" id="HelroT174575">
    <property type="protein sequence ID" value="HelroP174575"/>
    <property type="gene ID" value="HelroG174575"/>
</dbReference>
<feature type="region of interest" description="Disordered" evidence="6">
    <location>
        <begin position="310"/>
        <end position="335"/>
    </location>
</feature>
<reference evidence="11" key="1">
    <citation type="submission" date="2012-12" db="EMBL/GenBank/DDBJ databases">
        <authorList>
            <person name="Hellsten U."/>
            <person name="Grimwood J."/>
            <person name="Chapman J.A."/>
            <person name="Shapiro H."/>
            <person name="Aerts A."/>
            <person name="Otillar R.P."/>
            <person name="Terry A.Y."/>
            <person name="Boore J.L."/>
            <person name="Simakov O."/>
            <person name="Marletaz F."/>
            <person name="Cho S.-J."/>
            <person name="Edsinger-Gonzales E."/>
            <person name="Havlak P."/>
            <person name="Kuo D.-H."/>
            <person name="Larsson T."/>
            <person name="Lv J."/>
            <person name="Arendt D."/>
            <person name="Savage R."/>
            <person name="Osoegawa K."/>
            <person name="de Jong P."/>
            <person name="Lindberg D.R."/>
            <person name="Seaver E.C."/>
            <person name="Weisblat D.A."/>
            <person name="Putnam N.H."/>
            <person name="Grigoriev I.V."/>
            <person name="Rokhsar D.S."/>
        </authorList>
    </citation>
    <scope>NUCLEOTIDE SEQUENCE</scope>
</reference>
<name>T1F896_HELRO</name>
<keyword evidence="4 7" id="KW-1133">Transmembrane helix</keyword>
<dbReference type="AlphaFoldDB" id="T1F896"/>
<dbReference type="PANTHER" id="PTHR10283">
    <property type="entry name" value="SOLUTE CARRIER FAMILY 13 MEMBER"/>
    <property type="match status" value="1"/>
</dbReference>
<reference evidence="10" key="3">
    <citation type="submission" date="2015-06" db="UniProtKB">
        <authorList>
            <consortium name="EnsemblMetazoa"/>
        </authorList>
    </citation>
    <scope>IDENTIFICATION</scope>
</reference>
<feature type="compositionally biased region" description="Polar residues" evidence="6">
    <location>
        <begin position="377"/>
        <end position="391"/>
    </location>
</feature>
<dbReference type="CTD" id="20205045"/>
<dbReference type="GO" id="GO:0055085">
    <property type="term" value="P:transmembrane transport"/>
    <property type="evidence" value="ECO:0000318"/>
    <property type="project" value="GO_Central"/>
</dbReference>
<dbReference type="GeneID" id="20205045"/>
<evidence type="ECO:0000313" key="11">
    <source>
        <dbReference type="Proteomes" id="UP000015101"/>
    </source>
</evidence>
<feature type="region of interest" description="Disordered" evidence="6">
    <location>
        <begin position="371"/>
        <end position="395"/>
    </location>
</feature>
<evidence type="ECO:0000256" key="2">
    <source>
        <dbReference type="ARBA" id="ARBA00022448"/>
    </source>
</evidence>
<gene>
    <name evidence="10" type="primary">20205045</name>
    <name evidence="9" type="ORF">HELRODRAFT_174575</name>
</gene>
<dbReference type="GO" id="GO:0005886">
    <property type="term" value="C:plasma membrane"/>
    <property type="evidence" value="ECO:0000318"/>
    <property type="project" value="GO_Central"/>
</dbReference>
<keyword evidence="3 7" id="KW-0812">Transmembrane</keyword>
<evidence type="ECO:0000313" key="10">
    <source>
        <dbReference type="EnsemblMetazoa" id="HelroP174575"/>
    </source>
</evidence>
<dbReference type="EMBL" id="KB096743">
    <property type="protein sequence ID" value="ESO01617.1"/>
    <property type="molecule type" value="Genomic_DNA"/>
</dbReference>
<dbReference type="Proteomes" id="UP000015101">
    <property type="component" value="Unassembled WGS sequence"/>
</dbReference>
<protein>
    <recommendedName>
        <fullName evidence="8">Citrate transporter-like domain-containing protein</fullName>
    </recommendedName>
</protein>
<feature type="domain" description="Citrate transporter-like" evidence="8">
    <location>
        <begin position="33"/>
        <end position="244"/>
    </location>
</feature>
<dbReference type="PANTHER" id="PTHR10283:SF82">
    <property type="entry name" value="SOLUTE CARRIER FAMILY 13 MEMBER 2"/>
    <property type="match status" value="1"/>
</dbReference>
<dbReference type="InterPro" id="IPR004680">
    <property type="entry name" value="Cit_transptr-like_dom"/>
</dbReference>
<dbReference type="OrthoDB" id="6493944at2759"/>
<evidence type="ECO:0000259" key="8">
    <source>
        <dbReference type="Pfam" id="PF03600"/>
    </source>
</evidence>
<evidence type="ECO:0000256" key="4">
    <source>
        <dbReference type="ARBA" id="ARBA00022989"/>
    </source>
</evidence>
<reference evidence="9 11" key="2">
    <citation type="journal article" date="2013" name="Nature">
        <title>Insights into bilaterian evolution from three spiralian genomes.</title>
        <authorList>
            <person name="Simakov O."/>
            <person name="Marletaz F."/>
            <person name="Cho S.J."/>
            <person name="Edsinger-Gonzales E."/>
            <person name="Havlak P."/>
            <person name="Hellsten U."/>
            <person name="Kuo D.H."/>
            <person name="Larsson T."/>
            <person name="Lv J."/>
            <person name="Arendt D."/>
            <person name="Savage R."/>
            <person name="Osoegawa K."/>
            <person name="de Jong P."/>
            <person name="Grimwood J."/>
            <person name="Chapman J.A."/>
            <person name="Shapiro H."/>
            <person name="Aerts A."/>
            <person name="Otillar R.P."/>
            <person name="Terry A.Y."/>
            <person name="Boore J.L."/>
            <person name="Grigoriev I.V."/>
            <person name="Lindberg D.R."/>
            <person name="Seaver E.C."/>
            <person name="Weisblat D.A."/>
            <person name="Putnam N.H."/>
            <person name="Rokhsar D.S."/>
        </authorList>
    </citation>
    <scope>NUCLEOTIDE SEQUENCE</scope>
</reference>
<keyword evidence="11" id="KW-1185">Reference proteome</keyword>
<keyword evidence="5 7" id="KW-0472">Membrane</keyword>
<evidence type="ECO:0000256" key="6">
    <source>
        <dbReference type="SAM" id="MobiDB-lite"/>
    </source>
</evidence>
<dbReference type="Pfam" id="PF03600">
    <property type="entry name" value="CitMHS"/>
    <property type="match status" value="1"/>
</dbReference>
<keyword evidence="2" id="KW-0813">Transport</keyword>
<evidence type="ECO:0000256" key="1">
    <source>
        <dbReference type="ARBA" id="ARBA00004141"/>
    </source>
</evidence>
<evidence type="ECO:0000256" key="7">
    <source>
        <dbReference type="SAM" id="Phobius"/>
    </source>
</evidence>
<evidence type="ECO:0000256" key="5">
    <source>
        <dbReference type="ARBA" id="ARBA00023136"/>
    </source>
</evidence>
<dbReference type="HOGENOM" id="CLU_608718_0_0_1"/>
<comment type="subcellular location">
    <subcellularLocation>
        <location evidence="1">Membrane</location>
        <topology evidence="1">Multi-pass membrane protein</topology>
    </subcellularLocation>
</comment>